<evidence type="ECO:0000313" key="14">
    <source>
        <dbReference type="Proteomes" id="UP000321332"/>
    </source>
</evidence>
<keyword evidence="10" id="KW-0472">Membrane</keyword>
<feature type="region of interest" description="Disordered" evidence="9">
    <location>
        <begin position="592"/>
        <end position="644"/>
    </location>
</feature>
<dbReference type="SUPFAM" id="SSF56112">
    <property type="entry name" value="Protein kinase-like (PK-like)"/>
    <property type="match status" value="1"/>
</dbReference>
<protein>
    <recommendedName>
        <fullName evidence="1">non-specific serine/threonine protein kinase</fullName>
        <ecNumber evidence="1">2.7.11.1</ecNumber>
    </recommendedName>
</protein>
<proteinExistence type="predicted"/>
<reference evidence="13 14" key="1">
    <citation type="submission" date="2019-06" db="EMBL/GenBank/DDBJ databases">
        <title>Genome analyses of bacteria isolated from kimchi.</title>
        <authorList>
            <person name="Lee S."/>
            <person name="Ahn S."/>
            <person name="Roh S."/>
        </authorList>
    </citation>
    <scope>NUCLEOTIDE SEQUENCE [LARGE SCALE GENOMIC DNA]</scope>
    <source>
        <strain evidence="13 14">CBA3620</strain>
    </source>
</reference>
<dbReference type="OMA" id="MTQSQGV"/>
<gene>
    <name evidence="13" type="primary">pknB</name>
    <name evidence="13" type="ORF">FGL89_07405</name>
</gene>
<keyword evidence="4" id="KW-0547">Nucleotide-binding</keyword>
<keyword evidence="5 13" id="KW-0418">Kinase</keyword>
<dbReference type="GO" id="GO:0004674">
    <property type="term" value="F:protein serine/threonine kinase activity"/>
    <property type="evidence" value="ECO:0007669"/>
    <property type="project" value="UniProtKB-KW"/>
</dbReference>
<feature type="domain" description="Protein kinase" evidence="11">
    <location>
        <begin position="11"/>
        <end position="271"/>
    </location>
</feature>
<feature type="compositionally biased region" description="Acidic residues" evidence="9">
    <location>
        <begin position="635"/>
        <end position="644"/>
    </location>
</feature>
<evidence type="ECO:0000256" key="7">
    <source>
        <dbReference type="ARBA" id="ARBA00047899"/>
    </source>
</evidence>
<evidence type="ECO:0000256" key="6">
    <source>
        <dbReference type="ARBA" id="ARBA00022840"/>
    </source>
</evidence>
<dbReference type="Pfam" id="PF00069">
    <property type="entry name" value="Pkinase"/>
    <property type="match status" value="1"/>
</dbReference>
<dbReference type="Gene3D" id="3.30.10.20">
    <property type="match status" value="3"/>
</dbReference>
<dbReference type="SMART" id="SM00220">
    <property type="entry name" value="S_TKc"/>
    <property type="match status" value="1"/>
</dbReference>
<evidence type="ECO:0000256" key="2">
    <source>
        <dbReference type="ARBA" id="ARBA00022527"/>
    </source>
</evidence>
<comment type="catalytic activity">
    <reaction evidence="8">
        <text>L-seryl-[protein] + ATP = O-phospho-L-seryl-[protein] + ADP + H(+)</text>
        <dbReference type="Rhea" id="RHEA:17989"/>
        <dbReference type="Rhea" id="RHEA-COMP:9863"/>
        <dbReference type="Rhea" id="RHEA-COMP:11604"/>
        <dbReference type="ChEBI" id="CHEBI:15378"/>
        <dbReference type="ChEBI" id="CHEBI:29999"/>
        <dbReference type="ChEBI" id="CHEBI:30616"/>
        <dbReference type="ChEBI" id="CHEBI:83421"/>
        <dbReference type="ChEBI" id="CHEBI:456216"/>
        <dbReference type="EC" id="2.7.11.1"/>
    </reaction>
</comment>
<evidence type="ECO:0000256" key="3">
    <source>
        <dbReference type="ARBA" id="ARBA00022679"/>
    </source>
</evidence>
<evidence type="ECO:0000256" key="1">
    <source>
        <dbReference type="ARBA" id="ARBA00012513"/>
    </source>
</evidence>
<name>A0AAE6ILG1_LEUCA</name>
<dbReference type="RefSeq" id="WP_014974605.1">
    <property type="nucleotide sequence ID" value="NZ_CP042374.1"/>
</dbReference>
<keyword evidence="3" id="KW-0808">Transferase</keyword>
<dbReference type="InterPro" id="IPR008271">
    <property type="entry name" value="Ser/Thr_kinase_AS"/>
</dbReference>
<dbReference type="PANTHER" id="PTHR43289:SF34">
    <property type="entry name" value="SERINE_THREONINE-PROTEIN KINASE YBDM-RELATED"/>
    <property type="match status" value="1"/>
</dbReference>
<dbReference type="InterPro" id="IPR000719">
    <property type="entry name" value="Prot_kinase_dom"/>
</dbReference>
<dbReference type="GO" id="GO:0005524">
    <property type="term" value="F:ATP binding"/>
    <property type="evidence" value="ECO:0007669"/>
    <property type="project" value="UniProtKB-KW"/>
</dbReference>
<dbReference type="Gene3D" id="1.10.510.10">
    <property type="entry name" value="Transferase(Phosphotransferase) domain 1"/>
    <property type="match status" value="1"/>
</dbReference>
<keyword evidence="10" id="KW-0812">Transmembrane</keyword>
<dbReference type="Gene3D" id="3.30.200.20">
    <property type="entry name" value="Phosphorylase Kinase, domain 1"/>
    <property type="match status" value="1"/>
</dbReference>
<evidence type="ECO:0000259" key="12">
    <source>
        <dbReference type="PROSITE" id="PS51178"/>
    </source>
</evidence>
<evidence type="ECO:0000256" key="10">
    <source>
        <dbReference type="SAM" id="Phobius"/>
    </source>
</evidence>
<comment type="catalytic activity">
    <reaction evidence="7">
        <text>L-threonyl-[protein] + ATP = O-phospho-L-threonyl-[protein] + ADP + H(+)</text>
        <dbReference type="Rhea" id="RHEA:46608"/>
        <dbReference type="Rhea" id="RHEA-COMP:11060"/>
        <dbReference type="Rhea" id="RHEA-COMP:11605"/>
        <dbReference type="ChEBI" id="CHEBI:15378"/>
        <dbReference type="ChEBI" id="CHEBI:30013"/>
        <dbReference type="ChEBI" id="CHEBI:30616"/>
        <dbReference type="ChEBI" id="CHEBI:61977"/>
        <dbReference type="ChEBI" id="CHEBI:456216"/>
        <dbReference type="EC" id="2.7.11.1"/>
    </reaction>
</comment>
<dbReference type="AlphaFoldDB" id="A0AAE6ILG1"/>
<evidence type="ECO:0000256" key="5">
    <source>
        <dbReference type="ARBA" id="ARBA00022777"/>
    </source>
</evidence>
<dbReference type="EC" id="2.7.11.1" evidence="1"/>
<dbReference type="CDD" id="cd14014">
    <property type="entry name" value="STKc_PknB_like"/>
    <property type="match status" value="1"/>
</dbReference>
<organism evidence="13 14">
    <name type="scientific">Leuconostoc carnosum</name>
    <dbReference type="NCBI Taxonomy" id="1252"/>
    <lineage>
        <taxon>Bacteria</taxon>
        <taxon>Bacillati</taxon>
        <taxon>Bacillota</taxon>
        <taxon>Bacilli</taxon>
        <taxon>Lactobacillales</taxon>
        <taxon>Lactobacillaceae</taxon>
        <taxon>Leuconostoc</taxon>
    </lineage>
</organism>
<dbReference type="PANTHER" id="PTHR43289">
    <property type="entry name" value="MITOGEN-ACTIVATED PROTEIN KINASE KINASE KINASE 20-RELATED"/>
    <property type="match status" value="1"/>
</dbReference>
<evidence type="ECO:0000313" key="13">
    <source>
        <dbReference type="EMBL" id="QEA33957.1"/>
    </source>
</evidence>
<feature type="domain" description="PASTA" evidence="12">
    <location>
        <begin position="525"/>
        <end position="592"/>
    </location>
</feature>
<dbReference type="PROSITE" id="PS50011">
    <property type="entry name" value="PROTEIN_KINASE_DOM"/>
    <property type="match status" value="1"/>
</dbReference>
<dbReference type="GeneID" id="61187574"/>
<evidence type="ECO:0000256" key="9">
    <source>
        <dbReference type="SAM" id="MobiDB-lite"/>
    </source>
</evidence>
<dbReference type="NCBIfam" id="NF033483">
    <property type="entry name" value="PknB_PASTA_kin"/>
    <property type="match status" value="1"/>
</dbReference>
<keyword evidence="6" id="KW-0067">ATP-binding</keyword>
<dbReference type="PROSITE" id="PS00108">
    <property type="entry name" value="PROTEIN_KINASE_ST"/>
    <property type="match status" value="1"/>
</dbReference>
<dbReference type="EMBL" id="CP042374">
    <property type="protein sequence ID" value="QEA33957.1"/>
    <property type="molecule type" value="Genomic_DNA"/>
</dbReference>
<dbReference type="InterPro" id="IPR005543">
    <property type="entry name" value="PASTA_dom"/>
</dbReference>
<dbReference type="SMART" id="SM00740">
    <property type="entry name" value="PASTA"/>
    <property type="match status" value="3"/>
</dbReference>
<dbReference type="PROSITE" id="PS51178">
    <property type="entry name" value="PASTA"/>
    <property type="match status" value="3"/>
</dbReference>
<sequence>MLPDTLIDNRYKIIKSLGGGGMANVYLAFDQFLKRQVTFKMMRLDMKDDADVVKRFHHEAVAATELVHDNIVQIYDTGEYEGSQYLVMEYVEGTDLKSFIADHFPIPYQQVVDIMLQILSAVQAAHNANIIHRDLKPQNILINDQTQVKITDFGIAVAKDSKNITQTHTVIGSVHYLSPEQTRGGVASPKSDIYALGVMLYEMLTKQVPFEGDTAVAVALKHATAEMPSARDFDPRIPQALENVILKATSKRPQDRYISATSMSDDLKTALSPRRSNEERFTPMSETNDDTRIIPMAQIQDQLKTGVSSDKNLPDETSSEPSVQDIIVEYGKKDYAIKDIANMVDRTPNYVRHVLRDNGIKFRDRSKWRWVLLFLLIIGAAVMIFLNYQSSRVSVPDVRNLTQNNAENRIKKVGLTVGSVSSTTSKTIAKGNVVRSTPKNGLEAKKGDAVNLIVSSGHAKVRFGDYVGSDYAVIAAQLRAQGYSITKQESASDSIAEGKIIEQSIDANDKVDPTSTNVSFTVSTGAVKIVVPDFTDKSTQEQVQNWANRYDIVVNFNTQYDSKTKKGRVISQSIRGGSSITKDIVLLITISQGPQESSKSSDSGDSDSSSESSSSSSKSSNDSSSDSNSSSNNDSSDEDSDSGS</sequence>
<dbReference type="Proteomes" id="UP000321332">
    <property type="component" value="Chromosome"/>
</dbReference>
<dbReference type="Pfam" id="PF03793">
    <property type="entry name" value="PASTA"/>
    <property type="match status" value="3"/>
</dbReference>
<feature type="region of interest" description="Disordered" evidence="9">
    <location>
        <begin position="265"/>
        <end position="286"/>
    </location>
</feature>
<evidence type="ECO:0000256" key="4">
    <source>
        <dbReference type="ARBA" id="ARBA00022741"/>
    </source>
</evidence>
<feature type="domain" description="PASTA" evidence="12">
    <location>
        <begin position="457"/>
        <end position="524"/>
    </location>
</feature>
<feature type="compositionally biased region" description="Low complexity" evidence="9">
    <location>
        <begin position="597"/>
        <end position="634"/>
    </location>
</feature>
<dbReference type="FunFam" id="3.30.200.20:FF:000035">
    <property type="entry name" value="Serine/threonine protein kinase Stk1"/>
    <property type="match status" value="1"/>
</dbReference>
<feature type="transmembrane region" description="Helical" evidence="10">
    <location>
        <begin position="370"/>
        <end position="388"/>
    </location>
</feature>
<feature type="domain" description="PASTA" evidence="12">
    <location>
        <begin position="389"/>
        <end position="456"/>
    </location>
</feature>
<keyword evidence="10" id="KW-1133">Transmembrane helix</keyword>
<dbReference type="CDD" id="cd06577">
    <property type="entry name" value="PASTA_pknB"/>
    <property type="match status" value="3"/>
</dbReference>
<dbReference type="FunFam" id="1.10.510.10:FF:000021">
    <property type="entry name" value="Serine/threonine protein kinase"/>
    <property type="match status" value="1"/>
</dbReference>
<dbReference type="InterPro" id="IPR011009">
    <property type="entry name" value="Kinase-like_dom_sf"/>
</dbReference>
<evidence type="ECO:0000256" key="8">
    <source>
        <dbReference type="ARBA" id="ARBA00048679"/>
    </source>
</evidence>
<keyword evidence="2" id="KW-0723">Serine/threonine-protein kinase</keyword>
<accession>A0AAE6ILG1</accession>
<evidence type="ECO:0000259" key="11">
    <source>
        <dbReference type="PROSITE" id="PS50011"/>
    </source>
</evidence>